<organism evidence="3">
    <name type="scientific">Propionibacterium freudenreichii subsp. freudenreichii</name>
    <dbReference type="NCBI Taxonomy" id="66712"/>
    <lineage>
        <taxon>Bacteria</taxon>
        <taxon>Bacillati</taxon>
        <taxon>Actinomycetota</taxon>
        <taxon>Actinomycetes</taxon>
        <taxon>Propionibacteriales</taxon>
        <taxon>Propionibacteriaceae</taxon>
        <taxon>Propionibacterium</taxon>
    </lineage>
</organism>
<keyword evidence="2" id="KW-0472">Membrane</keyword>
<reference evidence="3" key="1">
    <citation type="submission" date="2014-08" db="EMBL/GenBank/DDBJ databases">
        <authorList>
            <person name="Falentin Helene"/>
        </authorList>
    </citation>
    <scope>NUCLEOTIDE SEQUENCE</scope>
</reference>
<keyword evidence="2" id="KW-1133">Transmembrane helix</keyword>
<feature type="compositionally biased region" description="Basic and acidic residues" evidence="1">
    <location>
        <begin position="1"/>
        <end position="21"/>
    </location>
</feature>
<feature type="region of interest" description="Disordered" evidence="1">
    <location>
        <begin position="1"/>
        <end position="27"/>
    </location>
</feature>
<name>A0A0B7NYN3_PROFF</name>
<sequence>MARTPHEHAHAPHEHTHDTHRQARPARRRGKLLRAVLATGLALTMTAALPSVASAAPDTPQPQIPASTGPLADCVPLVGDFVKGYGQLPLGLVAPTFGNDGYDALPVASDPSLPRSVDLRDNSQGFNQKVETALRDGQIYVRNIGDKQWREAPMPSCLAGQVVGISLNEDLLIALDSQGWIYTMGNLLSDPSKWGWVRAWGSPFWFGDGLQSPTTEPNRWSLSVIGNQTDRTYTMPDGTQQPISLAKVTQVTALSPDGSKIYTLDPWLAQDYSYEVGTPFNSRFRATSLSSSGSVHFITNEYGDMYTKLSDFDINGSDPAQFRYTWRPDERPSATDALQHLLDPSTAAIQLPTADWAHQPKVPGRITDRISIHSTHAGSENRELRVEGESAAGMHGYWFKALDDPAWQFAPTGEEIQGRWLDNSERDRSTETLVADSPYDYVGTMPTGGELVIDNFAYASARHDAALRVGDKSYPLVLHTVDGRWGTALSMRMGFVGKEGAFGARPAGLVNAVPRNYAAAIEVPYETMLASISDPVLGQFIERDLANQRMHEVFLSVTPNTMKLYDSQHLGGDTTIPNFNKLVTLGEATPEA</sequence>
<feature type="transmembrane region" description="Helical" evidence="2">
    <location>
        <begin position="32"/>
        <end position="53"/>
    </location>
</feature>
<accession>A0A0B7NYN3</accession>
<dbReference type="EMBL" id="LM676401">
    <property type="protein sequence ID" value="CEP26324.1"/>
    <property type="molecule type" value="Genomic_DNA"/>
</dbReference>
<evidence type="ECO:0000256" key="1">
    <source>
        <dbReference type="SAM" id="MobiDB-lite"/>
    </source>
</evidence>
<evidence type="ECO:0000256" key="2">
    <source>
        <dbReference type="SAM" id="Phobius"/>
    </source>
</evidence>
<dbReference type="AlphaFoldDB" id="A0A0B7NYN3"/>
<keyword evidence="2" id="KW-0812">Transmembrane</keyword>
<evidence type="ECO:0000313" key="3">
    <source>
        <dbReference type="EMBL" id="CEP26324.1"/>
    </source>
</evidence>
<gene>
    <name evidence="3" type="ORF">PFCIRM138_06595</name>
</gene>
<proteinExistence type="predicted"/>
<protein>
    <submittedName>
        <fullName evidence="3">Uncharacterized protein</fullName>
    </submittedName>
</protein>